<accession>A0ABM8B9W8</accession>
<proteinExistence type="predicted"/>
<organism evidence="2 3">
    <name type="scientific">Bombiscardovia nodaiensis</name>
    <dbReference type="NCBI Taxonomy" id="2932181"/>
    <lineage>
        <taxon>Bacteria</taxon>
        <taxon>Bacillati</taxon>
        <taxon>Actinomycetota</taxon>
        <taxon>Actinomycetes</taxon>
        <taxon>Bifidobacteriales</taxon>
        <taxon>Bifidobacteriaceae</taxon>
        <taxon>Bombiscardovia</taxon>
    </lineage>
</organism>
<evidence type="ECO:0000313" key="3">
    <source>
        <dbReference type="Proteomes" id="UP001321766"/>
    </source>
</evidence>
<name>A0ABM8B9W8_9BIFI</name>
<dbReference type="Pfam" id="PF03466">
    <property type="entry name" value="LysR_substrate"/>
    <property type="match status" value="1"/>
</dbReference>
<gene>
    <name evidence="2" type="ORF">KIM372_15950</name>
</gene>
<sequence length="126" mass="14177">MRSDDPLAQGTTLRVEDIQELPLLLPTREIVQNDLLDRLGLTLGQMRVAGTSDLINNSIPLILTGHYYELTIHGALALRPDHRLAFVPLTPSHASGHAAVWRKNEQPPRIVEEFMKVLLEDTEQPR</sequence>
<dbReference type="Gene3D" id="3.40.190.290">
    <property type="match status" value="1"/>
</dbReference>
<evidence type="ECO:0000313" key="2">
    <source>
        <dbReference type="EMBL" id="BDR53688.1"/>
    </source>
</evidence>
<evidence type="ECO:0000259" key="1">
    <source>
        <dbReference type="Pfam" id="PF03466"/>
    </source>
</evidence>
<reference evidence="2 3" key="1">
    <citation type="journal article" date="2023" name="Microbiol. Spectr.">
        <title>Symbiosis of Carpenter Bees with Uncharacterized Lactic Acid Bacteria Showing NAD Auxotrophy.</title>
        <authorList>
            <person name="Kawasaki S."/>
            <person name="Ozawa K."/>
            <person name="Mori T."/>
            <person name="Yamamoto A."/>
            <person name="Ito M."/>
            <person name="Ohkuma M."/>
            <person name="Sakamoto M."/>
            <person name="Matsutani M."/>
        </authorList>
    </citation>
    <scope>NUCLEOTIDE SEQUENCE [LARGE SCALE GENOMIC DNA]</scope>
    <source>
        <strain evidence="2 3">Kim37-2</strain>
    </source>
</reference>
<dbReference type="SUPFAM" id="SSF53850">
    <property type="entry name" value="Periplasmic binding protein-like II"/>
    <property type="match status" value="1"/>
</dbReference>
<keyword evidence="3" id="KW-1185">Reference proteome</keyword>
<dbReference type="EMBL" id="AP026798">
    <property type="protein sequence ID" value="BDR53688.1"/>
    <property type="molecule type" value="Genomic_DNA"/>
</dbReference>
<dbReference type="Proteomes" id="UP001321766">
    <property type="component" value="Chromosome"/>
</dbReference>
<feature type="domain" description="LysR substrate-binding" evidence="1">
    <location>
        <begin position="3"/>
        <end position="121"/>
    </location>
</feature>
<protein>
    <recommendedName>
        <fullName evidence="1">LysR substrate-binding domain-containing protein</fullName>
    </recommendedName>
</protein>
<dbReference type="InterPro" id="IPR005119">
    <property type="entry name" value="LysR_subst-bd"/>
</dbReference>